<protein>
    <submittedName>
        <fullName evidence="1">Uncharacterized protein</fullName>
    </submittedName>
</protein>
<dbReference type="Proteomes" id="UP001497644">
    <property type="component" value="Chromosome 5"/>
</dbReference>
<reference evidence="1" key="1">
    <citation type="submission" date="2024-04" db="EMBL/GenBank/DDBJ databases">
        <authorList>
            <consortium name="Molecular Ecology Group"/>
        </authorList>
    </citation>
    <scope>NUCLEOTIDE SEQUENCE</scope>
</reference>
<organism evidence="1 2">
    <name type="scientific">Lasius platythorax</name>
    <dbReference type="NCBI Taxonomy" id="488582"/>
    <lineage>
        <taxon>Eukaryota</taxon>
        <taxon>Metazoa</taxon>
        <taxon>Ecdysozoa</taxon>
        <taxon>Arthropoda</taxon>
        <taxon>Hexapoda</taxon>
        <taxon>Insecta</taxon>
        <taxon>Pterygota</taxon>
        <taxon>Neoptera</taxon>
        <taxon>Endopterygota</taxon>
        <taxon>Hymenoptera</taxon>
        <taxon>Apocrita</taxon>
        <taxon>Aculeata</taxon>
        <taxon>Formicoidea</taxon>
        <taxon>Formicidae</taxon>
        <taxon>Formicinae</taxon>
        <taxon>Lasius</taxon>
        <taxon>Lasius</taxon>
    </lineage>
</organism>
<name>A0AAV2NXS3_9HYME</name>
<accession>A0AAV2NXS3</accession>
<proteinExistence type="predicted"/>
<evidence type="ECO:0000313" key="1">
    <source>
        <dbReference type="EMBL" id="CAL1684364.1"/>
    </source>
</evidence>
<dbReference type="AlphaFoldDB" id="A0AAV2NXS3"/>
<dbReference type="EMBL" id="OZ034828">
    <property type="protein sequence ID" value="CAL1684364.1"/>
    <property type="molecule type" value="Genomic_DNA"/>
</dbReference>
<gene>
    <name evidence="1" type="ORF">LPLAT_LOCUS10004</name>
</gene>
<keyword evidence="2" id="KW-1185">Reference proteome</keyword>
<sequence length="122" mass="14038">MQESSASSAGRCFAPMSFFVDRFSVNFAKNSGSASSRSGIVDNYPVIVCRDNRENPRPSRSRLDEVLQFRTALSFGAARETRVQGYARDKQAYQQIFVQFAMHTAWYCIVYQRDFCRIRKPE</sequence>
<evidence type="ECO:0000313" key="2">
    <source>
        <dbReference type="Proteomes" id="UP001497644"/>
    </source>
</evidence>